<dbReference type="STRING" id="1122930.SAMN02745168_2250"/>
<reference evidence="2 3" key="1">
    <citation type="submission" date="2017-04" db="EMBL/GenBank/DDBJ databases">
        <authorList>
            <person name="Afonso C.L."/>
            <person name="Miller P.J."/>
            <person name="Scott M.A."/>
            <person name="Spackman E."/>
            <person name="Goraichik I."/>
            <person name="Dimitrov K.M."/>
            <person name="Suarez D.L."/>
            <person name="Swayne D.E."/>
        </authorList>
    </citation>
    <scope>NUCLEOTIDE SEQUENCE [LARGE SCALE GENOMIC DNA]</scope>
    <source>
        <strain evidence="2 3">DSM 12816</strain>
    </source>
</reference>
<name>A0A1W2BJP4_9FIRM</name>
<sequence length="171" mass="18341">MKNMTTKQLVMAAVVGAAYVVLTMAVYPIAFGPLQCRISEALTVLPYYFPQTMWGLFVGCLLSNYLGGATPIDIIFGSLATLAAGYLTSKIRSRWLAPLPPVVLNGVVVGATLAYVTAPDNFWPAFAMIGFQVAVGELIACYALGLPILYRIPKIRFLGEMITAKKDGEAG</sequence>
<keyword evidence="1" id="KW-1133">Transmembrane helix</keyword>
<feature type="transmembrane region" description="Helical" evidence="1">
    <location>
        <begin position="54"/>
        <end position="83"/>
    </location>
</feature>
<protein>
    <submittedName>
        <fullName evidence="2">Uncharacterized membrane protein</fullName>
    </submittedName>
</protein>
<dbReference type="AlphaFoldDB" id="A0A1W2BJP4"/>
<organism evidence="2 3">
    <name type="scientific">Papillibacter cinnamivorans DSM 12816</name>
    <dbReference type="NCBI Taxonomy" id="1122930"/>
    <lineage>
        <taxon>Bacteria</taxon>
        <taxon>Bacillati</taxon>
        <taxon>Bacillota</taxon>
        <taxon>Clostridia</taxon>
        <taxon>Eubacteriales</taxon>
        <taxon>Oscillospiraceae</taxon>
        <taxon>Papillibacter</taxon>
    </lineage>
</organism>
<keyword evidence="1" id="KW-0812">Transmembrane</keyword>
<dbReference type="Proteomes" id="UP000192790">
    <property type="component" value="Unassembled WGS sequence"/>
</dbReference>
<dbReference type="PANTHER" id="PTHR40044:SF1">
    <property type="entry name" value="INTEGRAL MEMBRANE PROTEIN"/>
    <property type="match status" value="1"/>
</dbReference>
<evidence type="ECO:0000313" key="3">
    <source>
        <dbReference type="Proteomes" id="UP000192790"/>
    </source>
</evidence>
<dbReference type="Pfam" id="PF06177">
    <property type="entry name" value="QueT"/>
    <property type="match status" value="1"/>
</dbReference>
<keyword evidence="1" id="KW-0472">Membrane</keyword>
<dbReference type="PIRSF" id="PIRSF031501">
    <property type="entry name" value="QueT"/>
    <property type="match status" value="1"/>
</dbReference>
<evidence type="ECO:0000313" key="2">
    <source>
        <dbReference type="EMBL" id="SMC73103.1"/>
    </source>
</evidence>
<dbReference type="InterPro" id="IPR010387">
    <property type="entry name" value="QueT"/>
</dbReference>
<feature type="transmembrane region" description="Helical" evidence="1">
    <location>
        <begin position="12"/>
        <end position="34"/>
    </location>
</feature>
<dbReference type="RefSeq" id="WP_200809704.1">
    <property type="nucleotide sequence ID" value="NZ_FWXW01000005.1"/>
</dbReference>
<feature type="transmembrane region" description="Helical" evidence="1">
    <location>
        <begin position="95"/>
        <end position="116"/>
    </location>
</feature>
<accession>A0A1W2BJP4</accession>
<gene>
    <name evidence="2" type="ORF">SAMN02745168_2250</name>
</gene>
<proteinExistence type="predicted"/>
<evidence type="ECO:0000256" key="1">
    <source>
        <dbReference type="SAM" id="Phobius"/>
    </source>
</evidence>
<dbReference type="PANTHER" id="PTHR40044">
    <property type="entry name" value="INTEGRAL MEMBRANE PROTEIN-RELATED"/>
    <property type="match status" value="1"/>
</dbReference>
<keyword evidence="3" id="KW-1185">Reference proteome</keyword>
<dbReference type="EMBL" id="FWXW01000005">
    <property type="protein sequence ID" value="SMC73103.1"/>
    <property type="molecule type" value="Genomic_DNA"/>
</dbReference>
<feature type="transmembrane region" description="Helical" evidence="1">
    <location>
        <begin position="122"/>
        <end position="150"/>
    </location>
</feature>